<dbReference type="OrthoDB" id="9145816at2"/>
<dbReference type="Pfam" id="PF05345">
    <property type="entry name" value="He_PIG"/>
    <property type="match status" value="1"/>
</dbReference>
<evidence type="ECO:0000259" key="1">
    <source>
        <dbReference type="Pfam" id="PF09206"/>
    </source>
</evidence>
<dbReference type="GO" id="GO:0005509">
    <property type="term" value="F:calcium ion binding"/>
    <property type="evidence" value="ECO:0007669"/>
    <property type="project" value="InterPro"/>
</dbReference>
<evidence type="ECO:0000313" key="2">
    <source>
        <dbReference type="EMBL" id="AOR78118.1"/>
    </source>
</evidence>
<feature type="domain" description="Alpha-L-arabinofuranosidase B catalytic" evidence="1">
    <location>
        <begin position="119"/>
        <end position="184"/>
    </location>
</feature>
<dbReference type="Proteomes" id="UP000094626">
    <property type="component" value="Chromosome"/>
</dbReference>
<accession>A0A1D8A7P0</accession>
<proteinExistence type="predicted"/>
<name>A0A1D8A7P0_9SPHN</name>
<dbReference type="Pfam" id="PF09206">
    <property type="entry name" value="ArabFuran-catal"/>
    <property type="match status" value="1"/>
</dbReference>
<dbReference type="GO" id="GO:0046556">
    <property type="term" value="F:alpha-L-arabinofuranosidase activity"/>
    <property type="evidence" value="ECO:0007669"/>
    <property type="project" value="InterPro"/>
</dbReference>
<dbReference type="InterPro" id="IPR036514">
    <property type="entry name" value="SGNH_hydro_sf"/>
</dbReference>
<dbReference type="GO" id="GO:0016788">
    <property type="term" value="F:hydrolase activity, acting on ester bonds"/>
    <property type="evidence" value="ECO:0007669"/>
    <property type="project" value="UniProtKB-ARBA"/>
</dbReference>
<organism evidence="2 3">
    <name type="scientific">Novosphingobium resinovorum</name>
    <dbReference type="NCBI Taxonomy" id="158500"/>
    <lineage>
        <taxon>Bacteria</taxon>
        <taxon>Pseudomonadati</taxon>
        <taxon>Pseudomonadota</taxon>
        <taxon>Alphaproteobacteria</taxon>
        <taxon>Sphingomonadales</taxon>
        <taxon>Sphingomonadaceae</taxon>
        <taxon>Novosphingobium</taxon>
    </lineage>
</organism>
<dbReference type="GO" id="GO:0016020">
    <property type="term" value="C:membrane"/>
    <property type="evidence" value="ECO:0007669"/>
    <property type="project" value="InterPro"/>
</dbReference>
<dbReference type="InterPro" id="IPR015289">
    <property type="entry name" value="A-L-arabinofuranosidase_B_cat"/>
</dbReference>
<dbReference type="Gene3D" id="2.60.40.10">
    <property type="entry name" value="Immunoglobulins"/>
    <property type="match status" value="1"/>
</dbReference>
<sequence length="873" mass="88289">MVRLVSGGRSGGVANRARTVSGNGDLLALARSLGAGSTFSLRPGSHANLSISGKLVSAASALAAGESQVALIRESAGSGLSLRAVEYAVTLTGATAAPEQGTWLPASAALAGAYGLGKLVAGYDGPALRVRRASDGAEQDIGFAGQALDIAAAAAFMGTSTLGVALVYDQTGNGRHLTQPSASAQPSLWLGEGGPTVTNYDTDSPMLIPATLAIPRADCAVFMVARTPGQAATCAYWAFGAGTTDYGLTSPRTAGNLAMQPMVASASIPATATNAQALSVSNLAVIGLVSNASKQVVHRDEQTATYPAAAPATLNAGGEVGEAIEYGGRTDWRAFVVYGSAPSDAEVTGIKATLKTVFGTCEPATLSFLGGGDSIVFGTGGANNRTITAAMHHRSAASVLLRNIGIAGHRLDQHYNDFDTVSAGYITPGVPNVYFADYGHNDIKSYVTDSATALSAVEAMKVQARRMAARLRAYGFSTVVWQQAYADTSFTAAQESARDAWNAWLRSNPIAEDGLPCFDAIDLVASDAGFVLSDAETDAGRGMAMTANSSDGVHPNEVHAGARAAHLLAAYAAIPFTLKYVAQPAQQGLTYTGYLPRLVKGTGPFTFALATGSAPLPAGLSLDTGTGVISGTPTVSGTTSGVILRATDSLGAAAQAEFDLTVAASATIAVADQTESWNTADATAVTVTMPATVNAGDVLVAVMSVDGTVTVGWDNATAGAWTQRAAYSANSNQHLLAIFTRTADGTEGGKVLNVGLSGAQQAVTRVLRVTGARGAAEVSTYARGNAVAADPPALTPSWSGASLYIAALALDGTATISSGPTGYSGITSRVSSASGQSTNATAWKLGAGAEDPAAYTISATSNWVAATLALQAS</sequence>
<dbReference type="InterPro" id="IPR013783">
    <property type="entry name" value="Ig-like_fold"/>
</dbReference>
<dbReference type="GO" id="GO:0031221">
    <property type="term" value="P:arabinan metabolic process"/>
    <property type="evidence" value="ECO:0007669"/>
    <property type="project" value="InterPro"/>
</dbReference>
<dbReference type="Gene3D" id="2.60.120.200">
    <property type="match status" value="1"/>
</dbReference>
<dbReference type="SUPFAM" id="SSF52266">
    <property type="entry name" value="SGNH hydrolase"/>
    <property type="match status" value="1"/>
</dbReference>
<protein>
    <recommendedName>
        <fullName evidence="1">Alpha-L-arabinofuranosidase B catalytic domain-containing protein</fullName>
    </recommendedName>
</protein>
<dbReference type="Gene3D" id="3.40.50.1110">
    <property type="entry name" value="SGNH hydrolase"/>
    <property type="match status" value="1"/>
</dbReference>
<evidence type="ECO:0000313" key="3">
    <source>
        <dbReference type="Proteomes" id="UP000094626"/>
    </source>
</evidence>
<dbReference type="EMBL" id="CP017075">
    <property type="protein sequence ID" value="AOR78118.1"/>
    <property type="molecule type" value="Genomic_DNA"/>
</dbReference>
<dbReference type="SUPFAM" id="SSF49313">
    <property type="entry name" value="Cadherin-like"/>
    <property type="match status" value="1"/>
</dbReference>
<dbReference type="InterPro" id="IPR015919">
    <property type="entry name" value="Cadherin-like_sf"/>
</dbReference>
<dbReference type="RefSeq" id="WP_069708920.1">
    <property type="nucleotide sequence ID" value="NZ_CP017075.1"/>
</dbReference>
<dbReference type="AlphaFoldDB" id="A0A1D8A7P0"/>
<keyword evidence="3" id="KW-1185">Reference proteome</keyword>
<reference evidence="3" key="1">
    <citation type="journal article" date="2017" name="J. Biotechnol.">
        <title>Complete genome sequence of Novosphingobium resinovorum SA1, a versatile xenobiotic-degrading bacterium capable of utilizing sulfanilic acid.</title>
        <authorList>
            <person name="Hegedus B."/>
            <person name="Kos P.B."/>
            <person name="Balint B."/>
            <person name="Maroti G."/>
            <person name="Gan H.M."/>
            <person name="Perei K."/>
            <person name="Rakhely G."/>
        </authorList>
    </citation>
    <scope>NUCLEOTIDE SEQUENCE [LARGE SCALE GENOMIC DNA]</scope>
    <source>
        <strain evidence="3">SA1</strain>
    </source>
</reference>
<dbReference type="KEGG" id="nre:BES08_16170"/>
<gene>
    <name evidence="2" type="ORF">BES08_16170</name>
</gene>